<reference evidence="1" key="1">
    <citation type="journal article" date="2022" name="bioRxiv">
        <title>Sequencing and chromosome-scale assembly of the giantPleurodeles waltlgenome.</title>
        <authorList>
            <person name="Brown T."/>
            <person name="Elewa A."/>
            <person name="Iarovenko S."/>
            <person name="Subramanian E."/>
            <person name="Araus A.J."/>
            <person name="Petzold A."/>
            <person name="Susuki M."/>
            <person name="Suzuki K.-i.T."/>
            <person name="Hayashi T."/>
            <person name="Toyoda A."/>
            <person name="Oliveira C."/>
            <person name="Osipova E."/>
            <person name="Leigh N.D."/>
            <person name="Simon A."/>
            <person name="Yun M.H."/>
        </authorList>
    </citation>
    <scope>NUCLEOTIDE SEQUENCE</scope>
    <source>
        <strain evidence="1">20211129_DDA</strain>
        <tissue evidence="1">Liver</tissue>
    </source>
</reference>
<evidence type="ECO:0000313" key="2">
    <source>
        <dbReference type="Proteomes" id="UP001066276"/>
    </source>
</evidence>
<dbReference type="EMBL" id="JANPWB010000011">
    <property type="protein sequence ID" value="KAJ1124765.1"/>
    <property type="molecule type" value="Genomic_DNA"/>
</dbReference>
<name>A0AAV7PCF5_PLEWA</name>
<accession>A0AAV7PCF5</accession>
<evidence type="ECO:0000313" key="1">
    <source>
        <dbReference type="EMBL" id="KAJ1124765.1"/>
    </source>
</evidence>
<organism evidence="1 2">
    <name type="scientific">Pleurodeles waltl</name>
    <name type="common">Iberian ribbed newt</name>
    <dbReference type="NCBI Taxonomy" id="8319"/>
    <lineage>
        <taxon>Eukaryota</taxon>
        <taxon>Metazoa</taxon>
        <taxon>Chordata</taxon>
        <taxon>Craniata</taxon>
        <taxon>Vertebrata</taxon>
        <taxon>Euteleostomi</taxon>
        <taxon>Amphibia</taxon>
        <taxon>Batrachia</taxon>
        <taxon>Caudata</taxon>
        <taxon>Salamandroidea</taxon>
        <taxon>Salamandridae</taxon>
        <taxon>Pleurodelinae</taxon>
        <taxon>Pleurodeles</taxon>
    </lineage>
</organism>
<dbReference type="AlphaFoldDB" id="A0AAV7PCF5"/>
<dbReference type="Proteomes" id="UP001066276">
    <property type="component" value="Chromosome 7"/>
</dbReference>
<sequence>MCRHRFRQRSLCVLRACLTLPASWAGSRERAGPAALRAARPLAALWLAGLLGRAVFGRIEGSGGGHRGLPPGAYSAVRSDRCLAGFRELGVRRLRLGGTGEARERRPPWWACPCLDFCYAGLSLDLALDLAELRGHCPVPPPQWCRGWWALPGRAFLGGIERSGGGHRGLPPEACLAVGSDRGLAGFGALGRCGSAPAVRAGDRTWGLDLAPDLAVLKGLCRLLPLSGRRVGVACGGFCIAWEPGGGPGGAPHLLGVSC</sequence>
<protein>
    <submittedName>
        <fullName evidence="1">Uncharacterized protein</fullName>
    </submittedName>
</protein>
<gene>
    <name evidence="1" type="ORF">NDU88_003214</name>
</gene>
<proteinExistence type="predicted"/>
<comment type="caution">
    <text evidence="1">The sequence shown here is derived from an EMBL/GenBank/DDBJ whole genome shotgun (WGS) entry which is preliminary data.</text>
</comment>
<keyword evidence="2" id="KW-1185">Reference proteome</keyword>